<accession>K0ICA8</accession>
<evidence type="ECO:0000313" key="1">
    <source>
        <dbReference type="EMBL" id="AFU59011.1"/>
    </source>
</evidence>
<name>K0ICA8_NITGG</name>
<proteinExistence type="predicted"/>
<evidence type="ECO:0000313" key="2">
    <source>
        <dbReference type="Proteomes" id="UP000008037"/>
    </source>
</evidence>
<reference evidence="1 2" key="1">
    <citation type="journal article" date="2012" name="Environ. Microbiol.">
        <title>The genome of the ammonia-oxidizing Candidatus Nitrososphaera gargensis: insights into metabolic versatility and environmental adaptations.</title>
        <authorList>
            <person name="Spang A."/>
            <person name="Poehlein A."/>
            <person name="Offre P."/>
            <person name="Zumbragel S."/>
            <person name="Haider S."/>
            <person name="Rychlik N."/>
            <person name="Nowka B."/>
            <person name="Schmeisser C."/>
            <person name="Lebedeva E.V."/>
            <person name="Rattei T."/>
            <person name="Bohm C."/>
            <person name="Schmid M."/>
            <person name="Galushko A."/>
            <person name="Hatzenpichler R."/>
            <person name="Weinmaier T."/>
            <person name="Daniel R."/>
            <person name="Schleper C."/>
            <person name="Spieck E."/>
            <person name="Streit W."/>
            <person name="Wagner M."/>
        </authorList>
    </citation>
    <scope>NUCLEOTIDE SEQUENCE [LARGE SCALE GENOMIC DNA]</scope>
    <source>
        <strain evidence="2">Ga9.2</strain>
    </source>
</reference>
<dbReference type="KEGG" id="nga:Ngar_c20800"/>
<dbReference type="EMBL" id="CP002408">
    <property type="protein sequence ID" value="AFU59011.1"/>
    <property type="molecule type" value="Genomic_DNA"/>
</dbReference>
<dbReference type="Proteomes" id="UP000008037">
    <property type="component" value="Chromosome"/>
</dbReference>
<dbReference type="BioCyc" id="CNIT1237085:G1324-2078-MONOMER"/>
<protein>
    <submittedName>
        <fullName evidence="1">Uncharacterized protein</fullName>
    </submittedName>
</protein>
<keyword evidence="2" id="KW-1185">Reference proteome</keyword>
<gene>
    <name evidence="1" type="ordered locus">Ngar_c20800</name>
</gene>
<dbReference type="InParanoid" id="K0ICA8"/>
<organism evidence="1 2">
    <name type="scientific">Nitrososphaera gargensis (strain Ga9.2)</name>
    <dbReference type="NCBI Taxonomy" id="1237085"/>
    <lineage>
        <taxon>Archaea</taxon>
        <taxon>Nitrososphaerota</taxon>
        <taxon>Nitrososphaeria</taxon>
        <taxon>Nitrososphaerales</taxon>
        <taxon>Nitrososphaeraceae</taxon>
        <taxon>Nitrososphaera</taxon>
    </lineage>
</organism>
<dbReference type="HOGENOM" id="CLU_2257456_0_0_2"/>
<sequence length="103" mass="11895">MQALALVCHEIVSTILISTKRRFVRSLSHDEDSDDDEMELKRLLGVVSDKGLKTLDVVELERLRVLLQAKDYGDNKKANKSKAKLLKQINSAFYDLHRPRRFL</sequence>
<dbReference type="AlphaFoldDB" id="K0ICA8"/>